<dbReference type="InterPro" id="IPR001644">
    <property type="entry name" value="Anaphtx_C3AR1"/>
</dbReference>
<evidence type="ECO:0000256" key="3">
    <source>
        <dbReference type="ARBA" id="ARBA00022475"/>
    </source>
</evidence>
<keyword evidence="8 19" id="KW-1133">Transmembrane helix</keyword>
<keyword evidence="14 18" id="KW-0807">Transducer</keyword>
<feature type="transmembrane region" description="Helical" evidence="19">
    <location>
        <begin position="127"/>
        <end position="155"/>
    </location>
</feature>
<keyword evidence="9 18" id="KW-0297">G-protein coupled receptor</keyword>
<evidence type="ECO:0000313" key="21">
    <source>
        <dbReference type="EMBL" id="CAI5783507.1"/>
    </source>
</evidence>
<dbReference type="InterPro" id="IPR017452">
    <property type="entry name" value="GPCR_Rhodpsn_7TM"/>
</dbReference>
<keyword evidence="12 18" id="KW-0675">Receptor</keyword>
<dbReference type="GO" id="GO:0005886">
    <property type="term" value="C:plasma membrane"/>
    <property type="evidence" value="ECO:0007669"/>
    <property type="project" value="UniProtKB-SubCell"/>
</dbReference>
<keyword evidence="6" id="KW-0765">Sulfation</keyword>
<feature type="domain" description="G-protein coupled receptors family 1 profile" evidence="20">
    <location>
        <begin position="77"/>
        <end position="452"/>
    </location>
</feature>
<feature type="transmembrane region" description="Helical" evidence="19">
    <location>
        <begin position="432"/>
        <end position="455"/>
    </location>
</feature>
<comment type="subcellular location">
    <subcellularLocation>
        <location evidence="1">Cell membrane</location>
        <topology evidence="1">Multi-pass membrane protein</topology>
    </subcellularLocation>
</comment>
<dbReference type="PANTHER" id="PTHR24225:SF28">
    <property type="entry name" value="C3A ANAPHYLATOXIN CHEMOTACTIC RECEPTOR"/>
    <property type="match status" value="1"/>
</dbReference>
<evidence type="ECO:0000256" key="11">
    <source>
        <dbReference type="ARBA" id="ARBA00023157"/>
    </source>
</evidence>
<dbReference type="GO" id="GO:0006935">
    <property type="term" value="P:chemotaxis"/>
    <property type="evidence" value="ECO:0007669"/>
    <property type="project" value="UniProtKB-KW"/>
</dbReference>
<dbReference type="AlphaFoldDB" id="A0AA35KTV1"/>
<dbReference type="PANTHER" id="PTHR24225">
    <property type="entry name" value="CHEMOTACTIC RECEPTOR"/>
    <property type="match status" value="1"/>
</dbReference>
<feature type="transmembrane region" description="Helical" evidence="19">
    <location>
        <begin position="359"/>
        <end position="381"/>
    </location>
</feature>
<evidence type="ECO:0000256" key="5">
    <source>
        <dbReference type="ARBA" id="ARBA00022553"/>
    </source>
</evidence>
<evidence type="ECO:0000256" key="4">
    <source>
        <dbReference type="ARBA" id="ARBA00022500"/>
    </source>
</evidence>
<protein>
    <recommendedName>
        <fullName evidence="2">C3a anaphylatoxin chemotactic receptor</fullName>
    </recommendedName>
</protein>
<keyword evidence="7 18" id="KW-0812">Transmembrane</keyword>
<dbReference type="PRINTS" id="PR00237">
    <property type="entry name" value="GPCRRHODOPSN"/>
</dbReference>
<evidence type="ECO:0000256" key="14">
    <source>
        <dbReference type="ARBA" id="ARBA00023224"/>
    </source>
</evidence>
<evidence type="ECO:0000256" key="12">
    <source>
        <dbReference type="ARBA" id="ARBA00023170"/>
    </source>
</evidence>
<evidence type="ECO:0000256" key="16">
    <source>
        <dbReference type="ARBA" id="ARBA00025736"/>
    </source>
</evidence>
<dbReference type="PRINTS" id="PR01104">
    <property type="entry name" value="ANPHYLATOXNR"/>
</dbReference>
<dbReference type="GO" id="GO:0004876">
    <property type="term" value="F:complement component C3a receptor activity"/>
    <property type="evidence" value="ECO:0007669"/>
    <property type="project" value="InterPro"/>
</dbReference>
<dbReference type="GO" id="GO:0004930">
    <property type="term" value="F:G protein-coupled receptor activity"/>
    <property type="evidence" value="ECO:0007669"/>
    <property type="project" value="UniProtKB-KW"/>
</dbReference>
<evidence type="ECO:0000259" key="20">
    <source>
        <dbReference type="PROSITE" id="PS50262"/>
    </source>
</evidence>
<dbReference type="GO" id="GO:0006954">
    <property type="term" value="P:inflammatory response"/>
    <property type="evidence" value="ECO:0007669"/>
    <property type="project" value="TreeGrafter"/>
</dbReference>
<proteinExistence type="inferred from homology"/>
<dbReference type="Gene3D" id="1.20.1070.10">
    <property type="entry name" value="Rhodopsin 7-helix transmembrane proteins"/>
    <property type="match status" value="2"/>
</dbReference>
<comment type="subunit">
    <text evidence="17">Interacts with VGF-derived peptide TLQP-21.</text>
</comment>
<dbReference type="InterPro" id="IPR000276">
    <property type="entry name" value="GPCR_Rhodpsn"/>
</dbReference>
<organism evidence="21 22">
    <name type="scientific">Podarcis lilfordi</name>
    <name type="common">Lilford's wall lizard</name>
    <dbReference type="NCBI Taxonomy" id="74358"/>
    <lineage>
        <taxon>Eukaryota</taxon>
        <taxon>Metazoa</taxon>
        <taxon>Chordata</taxon>
        <taxon>Craniata</taxon>
        <taxon>Vertebrata</taxon>
        <taxon>Euteleostomi</taxon>
        <taxon>Lepidosauria</taxon>
        <taxon>Squamata</taxon>
        <taxon>Bifurcata</taxon>
        <taxon>Unidentata</taxon>
        <taxon>Episquamata</taxon>
        <taxon>Laterata</taxon>
        <taxon>Lacertibaenia</taxon>
        <taxon>Lacertidae</taxon>
        <taxon>Podarcis</taxon>
    </lineage>
</organism>
<dbReference type="Proteomes" id="UP001178461">
    <property type="component" value="Chromosome 9"/>
</dbReference>
<dbReference type="InterPro" id="IPR002234">
    <property type="entry name" value="Anphylx_rcpt_C3a/C5a1-2"/>
</dbReference>
<comment type="function">
    <text evidence="15">Receptor for the chemotactic and inflammatory peptide anaphylatoxin C3a. This receptor stimulates chemotaxis, granule enzyme release and superoxide anion production.</text>
</comment>
<gene>
    <name evidence="21" type="ORF">PODLI_1B003249</name>
</gene>
<evidence type="ECO:0000256" key="9">
    <source>
        <dbReference type="ARBA" id="ARBA00023040"/>
    </source>
</evidence>
<dbReference type="PROSITE" id="PS00237">
    <property type="entry name" value="G_PROTEIN_RECEP_F1_1"/>
    <property type="match status" value="1"/>
</dbReference>
<evidence type="ECO:0000256" key="18">
    <source>
        <dbReference type="RuleBase" id="RU000688"/>
    </source>
</evidence>
<dbReference type="InterPro" id="IPR000826">
    <property type="entry name" value="Formyl_rcpt-rel"/>
</dbReference>
<keyword evidence="22" id="KW-1185">Reference proteome</keyword>
<evidence type="ECO:0000256" key="1">
    <source>
        <dbReference type="ARBA" id="ARBA00004651"/>
    </source>
</evidence>
<name>A0AA35KTV1_9SAUR</name>
<dbReference type="Pfam" id="PF00001">
    <property type="entry name" value="7tm_1"/>
    <property type="match status" value="2"/>
</dbReference>
<evidence type="ECO:0000256" key="13">
    <source>
        <dbReference type="ARBA" id="ARBA00023180"/>
    </source>
</evidence>
<evidence type="ECO:0000256" key="17">
    <source>
        <dbReference type="ARBA" id="ARBA00025827"/>
    </source>
</evidence>
<feature type="transmembrane region" description="Helical" evidence="19">
    <location>
        <begin position="393"/>
        <end position="420"/>
    </location>
</feature>
<accession>A0AA35KTV1</accession>
<feature type="transmembrane region" description="Helical" evidence="19">
    <location>
        <begin position="61"/>
        <end position="85"/>
    </location>
</feature>
<feature type="transmembrane region" description="Helical" evidence="19">
    <location>
        <begin position="175"/>
        <end position="197"/>
    </location>
</feature>
<evidence type="ECO:0000256" key="15">
    <source>
        <dbReference type="ARBA" id="ARBA00025640"/>
    </source>
</evidence>
<keyword evidence="4" id="KW-0145">Chemotaxis</keyword>
<comment type="similarity">
    <text evidence="18">Belongs to the G-protein coupled receptor 1 family.</text>
</comment>
<dbReference type="GO" id="GO:0007204">
    <property type="term" value="P:positive regulation of cytosolic calcium ion concentration"/>
    <property type="evidence" value="ECO:0007669"/>
    <property type="project" value="TreeGrafter"/>
</dbReference>
<evidence type="ECO:0000256" key="19">
    <source>
        <dbReference type="SAM" id="Phobius"/>
    </source>
</evidence>
<dbReference type="FunFam" id="1.20.1070.10:FF:000284">
    <property type="entry name" value="C3a anaphylatoxin chemotactic receptor"/>
    <property type="match status" value="1"/>
</dbReference>
<evidence type="ECO:0000256" key="2">
    <source>
        <dbReference type="ARBA" id="ARBA00022343"/>
    </source>
</evidence>
<keyword evidence="10 19" id="KW-0472">Membrane</keyword>
<reference evidence="21" key="1">
    <citation type="submission" date="2022-12" db="EMBL/GenBank/DDBJ databases">
        <authorList>
            <person name="Alioto T."/>
            <person name="Alioto T."/>
            <person name="Gomez Garrido J."/>
        </authorList>
    </citation>
    <scope>NUCLEOTIDE SEQUENCE</scope>
</reference>
<dbReference type="SUPFAM" id="SSF81321">
    <property type="entry name" value="Family A G protein-coupled receptor-like"/>
    <property type="match status" value="1"/>
</dbReference>
<dbReference type="GO" id="GO:0007200">
    <property type="term" value="P:phospholipase C-activating G protein-coupled receptor signaling pathway"/>
    <property type="evidence" value="ECO:0007669"/>
    <property type="project" value="TreeGrafter"/>
</dbReference>
<dbReference type="GO" id="GO:0004878">
    <property type="term" value="F:complement component C5a receptor activity"/>
    <property type="evidence" value="ECO:0007669"/>
    <property type="project" value="TreeGrafter"/>
</dbReference>
<keyword evidence="13" id="KW-0325">Glycoprotein</keyword>
<comment type="similarity">
    <text evidence="16">Belongs to the chemokine-like receptor (CMKLR) family.</text>
</comment>
<evidence type="ECO:0000256" key="7">
    <source>
        <dbReference type="ARBA" id="ARBA00022692"/>
    </source>
</evidence>
<evidence type="ECO:0000313" key="22">
    <source>
        <dbReference type="Proteomes" id="UP001178461"/>
    </source>
</evidence>
<dbReference type="FunFam" id="1.20.1070.10:FF:000269">
    <property type="entry name" value="C3a anaphylatoxin chemotactic receptor"/>
    <property type="match status" value="1"/>
</dbReference>
<keyword evidence="5" id="KW-0597">Phosphoprotein</keyword>
<evidence type="ECO:0000256" key="10">
    <source>
        <dbReference type="ARBA" id="ARBA00023136"/>
    </source>
</evidence>
<dbReference type="EMBL" id="OX395134">
    <property type="protein sequence ID" value="CAI5783507.1"/>
    <property type="molecule type" value="Genomic_DNA"/>
</dbReference>
<keyword evidence="3" id="KW-1003">Cell membrane</keyword>
<feature type="transmembrane region" description="Helical" evidence="19">
    <location>
        <begin position="97"/>
        <end position="121"/>
    </location>
</feature>
<evidence type="ECO:0000256" key="8">
    <source>
        <dbReference type="ARBA" id="ARBA00022989"/>
    </source>
</evidence>
<evidence type="ECO:0000256" key="6">
    <source>
        <dbReference type="ARBA" id="ARBA00022641"/>
    </source>
</evidence>
<dbReference type="PROSITE" id="PS50262">
    <property type="entry name" value="G_PROTEIN_RECEP_F1_2"/>
    <property type="match status" value="1"/>
</dbReference>
<sequence length="502" mass="56745">MKKKLKFKLVGHKELVTKDCSSRNYCGASPTAKNMPPFMANESFYESEDSFTVQHMDSASIGSLVIFSITFLLGLPGNGLVIWVIALKMKRTVNTVWFLHLAVADFVCCLSLPFSIVHLALHQQWPFGWFFCKIIPSAIIFNMFASVFLLTTISIDRCLVVMKPVWCQNHRTVRFASVVCGVTWFLAFIMCFPAFFYREISIDESGNARCVYNWHGEEYEEGWPDYLFPSNEEFSSQRPAFVASNYEDIFTDGILDVYSEYHILNTDKSKAWYSSTPSTLGTNRDTDSLTVEVTSPKYVSHESSHPATAISNVIYSDLSDYFLFGNYSGNLLISNDSMAMPFYDELPSVLVSITVTRSIFGFLLPFGIMTACYFLIALKMLRNQFAKSRVKALRVILLVIVTFFLCWAPYHVIGVLYLLANPSTALYETIALWNHVSTALAYANSCINPLLYVFVGKKFREKARQTVQGILEGAFSEERTCSTAFSQDRSKSTVDHIDVSAL</sequence>
<keyword evidence="11" id="KW-1015">Disulfide bond</keyword>
<dbReference type="PRINTS" id="PR01060">
    <property type="entry name" value="C3ANPHYLTXNR"/>
</dbReference>